<proteinExistence type="predicted"/>
<evidence type="ECO:0000256" key="5">
    <source>
        <dbReference type="SAM" id="MobiDB-lite"/>
    </source>
</evidence>
<feature type="domain" description="AN1-type" evidence="6">
    <location>
        <begin position="32"/>
        <end position="85"/>
    </location>
</feature>
<dbReference type="AlphaFoldDB" id="A0A9N9BBW5"/>
<dbReference type="PROSITE" id="PS51039">
    <property type="entry name" value="ZF_AN1"/>
    <property type="match status" value="1"/>
</dbReference>
<dbReference type="GO" id="GO:0005737">
    <property type="term" value="C:cytoplasm"/>
    <property type="evidence" value="ECO:0007669"/>
    <property type="project" value="TreeGrafter"/>
</dbReference>
<gene>
    <name evidence="7" type="ORF">AMORRO_LOCUS5995</name>
</gene>
<dbReference type="InterPro" id="IPR000058">
    <property type="entry name" value="Znf_AN1"/>
</dbReference>
<keyword evidence="3" id="KW-0862">Zinc</keyword>
<protein>
    <submittedName>
        <fullName evidence="7">6010_t:CDS:1</fullName>
    </submittedName>
</protein>
<dbReference type="Proteomes" id="UP000789342">
    <property type="component" value="Unassembled WGS sequence"/>
</dbReference>
<keyword evidence="8" id="KW-1185">Reference proteome</keyword>
<keyword evidence="1" id="KW-0479">Metal-binding</keyword>
<dbReference type="Pfam" id="PF25327">
    <property type="entry name" value="UBL_ZFAND1"/>
    <property type="match status" value="1"/>
</dbReference>
<dbReference type="Pfam" id="PF01428">
    <property type="entry name" value="zf-AN1"/>
    <property type="match status" value="1"/>
</dbReference>
<feature type="region of interest" description="Disordered" evidence="5">
    <location>
        <begin position="112"/>
        <end position="141"/>
    </location>
</feature>
<evidence type="ECO:0000313" key="7">
    <source>
        <dbReference type="EMBL" id="CAG8560498.1"/>
    </source>
</evidence>
<comment type="caution">
    <text evidence="7">The sequence shown here is derived from an EMBL/GenBank/DDBJ whole genome shotgun (WGS) entry which is preliminary data.</text>
</comment>
<evidence type="ECO:0000256" key="4">
    <source>
        <dbReference type="PROSITE-ProRule" id="PRU00449"/>
    </source>
</evidence>
<dbReference type="EMBL" id="CAJVPV010003814">
    <property type="protein sequence ID" value="CAG8560498.1"/>
    <property type="molecule type" value="Genomic_DNA"/>
</dbReference>
<evidence type="ECO:0000256" key="3">
    <source>
        <dbReference type="ARBA" id="ARBA00022833"/>
    </source>
</evidence>
<dbReference type="Gene3D" id="4.10.1110.10">
    <property type="entry name" value="AN1-like Zinc finger"/>
    <property type="match status" value="1"/>
</dbReference>
<name>A0A9N9BBW5_9GLOM</name>
<dbReference type="GO" id="GO:0008270">
    <property type="term" value="F:zinc ion binding"/>
    <property type="evidence" value="ECO:0007669"/>
    <property type="project" value="UniProtKB-KW"/>
</dbReference>
<evidence type="ECO:0000259" key="6">
    <source>
        <dbReference type="PROSITE" id="PS51039"/>
    </source>
</evidence>
<dbReference type="InterPro" id="IPR057358">
    <property type="entry name" value="UBL_ZFAND1-like"/>
</dbReference>
<organism evidence="7 8">
    <name type="scientific">Acaulospora morrowiae</name>
    <dbReference type="NCBI Taxonomy" id="94023"/>
    <lineage>
        <taxon>Eukaryota</taxon>
        <taxon>Fungi</taxon>
        <taxon>Fungi incertae sedis</taxon>
        <taxon>Mucoromycota</taxon>
        <taxon>Glomeromycotina</taxon>
        <taxon>Glomeromycetes</taxon>
        <taxon>Diversisporales</taxon>
        <taxon>Acaulosporaceae</taxon>
        <taxon>Acaulospora</taxon>
    </lineage>
</organism>
<dbReference type="SUPFAM" id="SSF118310">
    <property type="entry name" value="AN1-like Zinc finger"/>
    <property type="match status" value="1"/>
</dbReference>
<evidence type="ECO:0000256" key="2">
    <source>
        <dbReference type="ARBA" id="ARBA00022771"/>
    </source>
</evidence>
<evidence type="ECO:0000313" key="8">
    <source>
        <dbReference type="Proteomes" id="UP000789342"/>
    </source>
</evidence>
<accession>A0A9N9BBW5</accession>
<dbReference type="InterPro" id="IPR035896">
    <property type="entry name" value="AN1-like_Znf"/>
</dbReference>
<dbReference type="PANTHER" id="PTHR14677">
    <property type="entry name" value="ARSENITE INDUCUBLE RNA ASSOCIATED PROTEIN AIP-1-RELATED"/>
    <property type="match status" value="1"/>
</dbReference>
<dbReference type="PANTHER" id="PTHR14677:SF20">
    <property type="entry name" value="ZINC FINGER AN1-TYPE CONTAINING 2A-RELATED"/>
    <property type="match status" value="1"/>
</dbReference>
<reference evidence="7" key="1">
    <citation type="submission" date="2021-06" db="EMBL/GenBank/DDBJ databases">
        <authorList>
            <person name="Kallberg Y."/>
            <person name="Tangrot J."/>
            <person name="Rosling A."/>
        </authorList>
    </citation>
    <scope>NUCLEOTIDE SEQUENCE</scope>
    <source>
        <strain evidence="7">CL551</strain>
    </source>
</reference>
<dbReference type="OrthoDB" id="431929at2759"/>
<keyword evidence="2 4" id="KW-0863">Zinc-finger</keyword>
<feature type="compositionally biased region" description="Low complexity" evidence="5">
    <location>
        <begin position="112"/>
        <end position="121"/>
    </location>
</feature>
<dbReference type="SMART" id="SM00154">
    <property type="entry name" value="ZnF_AN1"/>
    <property type="match status" value="1"/>
</dbReference>
<sequence length="241" mass="26668">MVLISPGTSDEKVLDEHLKSNCTLHLLSSPPSVSRKKCDLKECNNKSSDVGVMVYVICDGCGETFCLKHRHPSTHQCTSLNDHAEAKAKRRQMAEELISRYFKKSSNVAGSSKSSAAATTKNSKKKKNKTIETMKLKSKAQGDDSIPLDSRLYLLVVFPRDSNLTSKPMFFNKASKVLDKISKEGRIRNVNNQLPLDDPERLILLNLESGNTLSTEKRLSELVESGDSVGLEKLGDVTIDK</sequence>
<evidence type="ECO:0000256" key="1">
    <source>
        <dbReference type="ARBA" id="ARBA00022723"/>
    </source>
</evidence>